<dbReference type="AlphaFoldDB" id="A0A179IP66"/>
<evidence type="ECO:0000259" key="11">
    <source>
        <dbReference type="Pfam" id="PF12320"/>
    </source>
</evidence>
<sequence>MRILHTADWHLGKTLEGRSRQDEFEAMVDEMAAIVREEAVDVVLLAGDVFDAPNPTAWAEALFFEALARLSEDGRLVVVIAGNHDQPERLAAARPLIVGSPRRILLIGPLDADGAAAGEPDAGAGAAAAGGRPAARREAGRERQSGLDESAGRAETERFRPLSLVVPRTGERLVVAALPFPSERRLGTLFSADPAAEAMQDAYDRRVRALLQGMAGAFRPDAVNVVLTHLFVAGGETSDSEQPIQLGGAYTVRPESFPVAHYVALGHLHRPQWVAGAPAPVRYAGAPLQLGFSEAGFAKSATVLELRPGAPVPAPEGRPGAGGGQVKEVFLSSGRPLVRWRAEGGLAPVWRRIERGDDPTAWIELELALPSGADLPGEEEIRRLRAARPGIVGIRFAIAPVGPAAGAVRLRELPWDERFRRFYREKTGAEPGEELVKLFLAYLNELETEEDGDAAASAGI</sequence>
<evidence type="ECO:0000313" key="12">
    <source>
        <dbReference type="EMBL" id="OAR04468.1"/>
    </source>
</evidence>
<dbReference type="EMBL" id="JXBB01000015">
    <property type="protein sequence ID" value="OAR04468.1"/>
    <property type="molecule type" value="Genomic_DNA"/>
</dbReference>
<dbReference type="RefSeq" id="WP_066200553.1">
    <property type="nucleotide sequence ID" value="NZ_CBCSAS010000051.1"/>
</dbReference>
<keyword evidence="8" id="KW-0235">DNA replication</keyword>
<evidence type="ECO:0000256" key="2">
    <source>
        <dbReference type="ARBA" id="ARBA00011322"/>
    </source>
</evidence>
<keyword evidence="7 8" id="KW-0233">DNA recombination</keyword>
<evidence type="ECO:0000256" key="9">
    <source>
        <dbReference type="SAM" id="MobiDB-lite"/>
    </source>
</evidence>
<feature type="compositionally biased region" description="Basic and acidic residues" evidence="9">
    <location>
        <begin position="135"/>
        <end position="154"/>
    </location>
</feature>
<dbReference type="NCBIfam" id="TIGR00619">
    <property type="entry name" value="sbcd"/>
    <property type="match status" value="1"/>
</dbReference>
<evidence type="ECO:0000256" key="5">
    <source>
        <dbReference type="ARBA" id="ARBA00022801"/>
    </source>
</evidence>
<feature type="domain" description="Nuclease SbcCD subunit D C-terminal" evidence="11">
    <location>
        <begin position="335"/>
        <end position="426"/>
    </location>
</feature>
<dbReference type="InterPro" id="IPR004593">
    <property type="entry name" value="SbcD"/>
</dbReference>
<feature type="compositionally biased region" description="Low complexity" evidence="9">
    <location>
        <begin position="118"/>
        <end position="133"/>
    </location>
</feature>
<dbReference type="GO" id="GO:0006310">
    <property type="term" value="P:DNA recombination"/>
    <property type="evidence" value="ECO:0007669"/>
    <property type="project" value="UniProtKB-KW"/>
</dbReference>
<dbReference type="Proteomes" id="UP000243024">
    <property type="component" value="Unassembled WGS sequence"/>
</dbReference>
<comment type="subunit">
    <text evidence="2 8">Heterodimer of SbcC and SbcD.</text>
</comment>
<organism evidence="12 13">
    <name type="scientific">Hydrogenibacillus schlegelii</name>
    <name type="common">Bacillus schlegelii</name>
    <dbReference type="NCBI Taxonomy" id="1484"/>
    <lineage>
        <taxon>Bacteria</taxon>
        <taxon>Bacillati</taxon>
        <taxon>Bacillota</taxon>
        <taxon>Bacilli</taxon>
        <taxon>Bacillales</taxon>
        <taxon>Bacillales Family X. Incertae Sedis</taxon>
        <taxon>Hydrogenibacillus</taxon>
    </lineage>
</organism>
<evidence type="ECO:0000313" key="13">
    <source>
        <dbReference type="Proteomes" id="UP000243024"/>
    </source>
</evidence>
<comment type="similarity">
    <text evidence="1 8">Belongs to the SbcD family.</text>
</comment>
<keyword evidence="13" id="KW-1185">Reference proteome</keyword>
<dbReference type="GO" id="GO:0008408">
    <property type="term" value="F:3'-5' exonuclease activity"/>
    <property type="evidence" value="ECO:0007669"/>
    <property type="project" value="InterPro"/>
</dbReference>
<evidence type="ECO:0000256" key="8">
    <source>
        <dbReference type="RuleBase" id="RU363069"/>
    </source>
</evidence>
<evidence type="ECO:0000256" key="1">
    <source>
        <dbReference type="ARBA" id="ARBA00010555"/>
    </source>
</evidence>
<dbReference type="OrthoDB" id="9773856at2"/>
<feature type="region of interest" description="Disordered" evidence="9">
    <location>
        <begin position="118"/>
        <end position="154"/>
    </location>
</feature>
<protein>
    <recommendedName>
        <fullName evidence="3 8">Nuclease SbcCD subunit D</fullName>
    </recommendedName>
</protein>
<keyword evidence="8" id="KW-0255">Endonuclease</keyword>
<dbReference type="Gene3D" id="3.60.21.10">
    <property type="match status" value="1"/>
</dbReference>
<feature type="domain" description="Calcineurin-like phosphoesterase" evidence="10">
    <location>
        <begin position="1"/>
        <end position="92"/>
    </location>
</feature>
<name>A0A179IP66_HYDSH</name>
<evidence type="ECO:0000256" key="6">
    <source>
        <dbReference type="ARBA" id="ARBA00022839"/>
    </source>
</evidence>
<dbReference type="PANTHER" id="PTHR30337:SF0">
    <property type="entry name" value="NUCLEASE SBCCD SUBUNIT D"/>
    <property type="match status" value="1"/>
</dbReference>
<dbReference type="Pfam" id="PF00149">
    <property type="entry name" value="Metallophos"/>
    <property type="match status" value="1"/>
</dbReference>
<dbReference type="InterPro" id="IPR041796">
    <property type="entry name" value="Mre11_N"/>
</dbReference>
<dbReference type="InterPro" id="IPR026843">
    <property type="entry name" value="SbcD_C"/>
</dbReference>
<dbReference type="GO" id="GO:0004519">
    <property type="term" value="F:endonuclease activity"/>
    <property type="evidence" value="ECO:0007669"/>
    <property type="project" value="UniProtKB-KW"/>
</dbReference>
<evidence type="ECO:0000259" key="10">
    <source>
        <dbReference type="Pfam" id="PF00149"/>
    </source>
</evidence>
<dbReference type="PANTHER" id="PTHR30337">
    <property type="entry name" value="COMPONENT OF ATP-DEPENDENT DSDNA EXONUCLEASE"/>
    <property type="match status" value="1"/>
</dbReference>
<evidence type="ECO:0000256" key="4">
    <source>
        <dbReference type="ARBA" id="ARBA00022722"/>
    </source>
</evidence>
<reference evidence="12 13" key="1">
    <citation type="submission" date="2015-09" db="EMBL/GenBank/DDBJ databases">
        <title>Draft genome sequence of Hydrogenibacillus schlegelii DSM 2000.</title>
        <authorList>
            <person name="Hemp J."/>
        </authorList>
    </citation>
    <scope>NUCLEOTIDE SEQUENCE [LARGE SCALE GENOMIC DNA]</scope>
    <source>
        <strain evidence="12 13">MA 48</strain>
    </source>
</reference>
<dbReference type="Pfam" id="PF12320">
    <property type="entry name" value="SbcD_C"/>
    <property type="match status" value="1"/>
</dbReference>
<dbReference type="SUPFAM" id="SSF56300">
    <property type="entry name" value="Metallo-dependent phosphatases"/>
    <property type="match status" value="1"/>
</dbReference>
<dbReference type="CDD" id="cd00840">
    <property type="entry name" value="MPP_Mre11_N"/>
    <property type="match status" value="1"/>
</dbReference>
<dbReference type="STRING" id="1484.SA87_01735"/>
<accession>A0A179IP66</accession>
<gene>
    <name evidence="8" type="primary">sbcD</name>
    <name evidence="12" type="ORF">SA87_01735</name>
</gene>
<dbReference type="GO" id="GO:0006260">
    <property type="term" value="P:DNA replication"/>
    <property type="evidence" value="ECO:0007669"/>
    <property type="project" value="UniProtKB-KW"/>
</dbReference>
<evidence type="ECO:0000256" key="7">
    <source>
        <dbReference type="ARBA" id="ARBA00023172"/>
    </source>
</evidence>
<evidence type="ECO:0000256" key="3">
    <source>
        <dbReference type="ARBA" id="ARBA00013365"/>
    </source>
</evidence>
<proteinExistence type="inferred from homology"/>
<keyword evidence="4 8" id="KW-0540">Nuclease</keyword>
<comment type="caution">
    <text evidence="12">The sequence shown here is derived from an EMBL/GenBank/DDBJ whole genome shotgun (WGS) entry which is preliminary data.</text>
</comment>
<dbReference type="InterPro" id="IPR004843">
    <property type="entry name" value="Calcineurin-like_PHP"/>
</dbReference>
<keyword evidence="6 8" id="KW-0269">Exonuclease</keyword>
<keyword evidence="5 8" id="KW-0378">Hydrolase</keyword>
<dbReference type="InterPro" id="IPR050535">
    <property type="entry name" value="DNA_Repair-Maintenance_Comp"/>
</dbReference>
<comment type="function">
    <text evidence="8">SbcCD cleaves DNA hairpin structures. These structures can inhibit DNA replication and are intermediates in certain DNA recombination reactions. The complex acts as a 3'-&gt;5' double strand exonuclease that can open hairpins. It also has a 5' single-strand endonuclease activity.</text>
</comment>
<dbReference type="InterPro" id="IPR029052">
    <property type="entry name" value="Metallo-depent_PP-like"/>
</dbReference>